<feature type="site" description="Interaction with DNA substrate" evidence="8">
    <location>
        <position position="246"/>
    </location>
</feature>
<evidence type="ECO:0000313" key="11">
    <source>
        <dbReference type="Proteomes" id="UP000622890"/>
    </source>
</evidence>
<dbReference type="NCBIfam" id="TIGR00633">
    <property type="entry name" value="xth"/>
    <property type="match status" value="1"/>
</dbReference>
<evidence type="ECO:0000256" key="5">
    <source>
        <dbReference type="ARBA" id="ARBA00022842"/>
    </source>
</evidence>
<feature type="active site" description="Proton acceptor" evidence="6">
    <location>
        <position position="246"/>
    </location>
</feature>
<feature type="binding site" evidence="7">
    <location>
        <position position="145"/>
    </location>
    <ligand>
        <name>Mg(2+)</name>
        <dbReference type="ChEBI" id="CHEBI:18420"/>
        <label>1</label>
    </ligand>
</feature>
<evidence type="ECO:0000256" key="7">
    <source>
        <dbReference type="PIRSR" id="PIRSR604808-2"/>
    </source>
</evidence>
<dbReference type="InterPro" id="IPR005135">
    <property type="entry name" value="Endo/exonuclease/phosphatase"/>
</dbReference>
<sequence length="254" mass="28821">MKLATWNVNSLKVRLPHVLQWLADNPIDVLCLQETKLTDDKFPVAEIEAAGYQVAYTGQKTYNGVAILSRHPMTEVVRNNPLFPDEQQRIIAATIQDVRVVCAYVPNGQSVGSDKYEYKLKWLAALREWLAQELAQHPGLALLGDYNIAPADADVHDPAAWAGSVLVSEPEREAFRQLCALELKDAFRLFEQPEKTYSWWDYRQMAFRRNMGLRIDHILLSPPLAARCTACVIDRVPRKWEQPSDHTPVVATLS</sequence>
<evidence type="ECO:0000256" key="4">
    <source>
        <dbReference type="ARBA" id="ARBA00022801"/>
    </source>
</evidence>
<dbReference type="PANTHER" id="PTHR43250">
    <property type="entry name" value="EXODEOXYRIBONUCLEASE III"/>
    <property type="match status" value="1"/>
</dbReference>
<feature type="site" description="Important for catalytic activity" evidence="8">
    <location>
        <position position="216"/>
    </location>
</feature>
<dbReference type="GO" id="GO:0006281">
    <property type="term" value="P:DNA repair"/>
    <property type="evidence" value="ECO:0007669"/>
    <property type="project" value="InterPro"/>
</dbReference>
<feature type="domain" description="Endonuclease/exonuclease/phosphatase" evidence="9">
    <location>
        <begin position="4"/>
        <end position="246"/>
    </location>
</feature>
<keyword evidence="3 7" id="KW-0479">Metal-binding</keyword>
<evidence type="ECO:0000313" key="10">
    <source>
        <dbReference type="EMBL" id="MBK4734208.1"/>
    </source>
</evidence>
<dbReference type="PROSITE" id="PS00728">
    <property type="entry name" value="AP_NUCLEASE_F1_3"/>
    <property type="match status" value="1"/>
</dbReference>
<evidence type="ECO:0000256" key="3">
    <source>
        <dbReference type="ARBA" id="ARBA00022723"/>
    </source>
</evidence>
<evidence type="ECO:0000256" key="2">
    <source>
        <dbReference type="ARBA" id="ARBA00007092"/>
    </source>
</evidence>
<proteinExistence type="inferred from homology"/>
<dbReference type="InterPro" id="IPR037493">
    <property type="entry name" value="ExoIII-like"/>
</dbReference>
<dbReference type="InterPro" id="IPR004808">
    <property type="entry name" value="AP_endonuc_1"/>
</dbReference>
<dbReference type="EC" id="3.1.11.2" evidence="10"/>
<dbReference type="Proteomes" id="UP000622890">
    <property type="component" value="Unassembled WGS sequence"/>
</dbReference>
<keyword evidence="5 7" id="KW-0460">Magnesium</keyword>
<dbReference type="GO" id="GO:0003677">
    <property type="term" value="F:DNA binding"/>
    <property type="evidence" value="ECO:0007669"/>
    <property type="project" value="InterPro"/>
</dbReference>
<evidence type="ECO:0000256" key="1">
    <source>
        <dbReference type="ARBA" id="ARBA00001936"/>
    </source>
</evidence>
<keyword evidence="7" id="KW-0464">Manganese</keyword>
<comment type="caution">
    <text evidence="10">The sequence shown here is derived from an EMBL/GenBank/DDBJ whole genome shotgun (WGS) entry which is preliminary data.</text>
</comment>
<gene>
    <name evidence="10" type="primary">xth</name>
    <name evidence="10" type="ORF">JJB74_06265</name>
</gene>
<feature type="binding site" evidence="7">
    <location>
        <position position="147"/>
    </location>
    <ligand>
        <name>Mg(2+)</name>
        <dbReference type="ChEBI" id="CHEBI:18420"/>
        <label>1</label>
    </ligand>
</feature>
<dbReference type="NCBIfam" id="TIGR00195">
    <property type="entry name" value="exoDNase_III"/>
    <property type="match status" value="1"/>
</dbReference>
<dbReference type="GO" id="GO:0008311">
    <property type="term" value="F:double-stranded DNA 3'-5' DNA exonuclease activity"/>
    <property type="evidence" value="ECO:0007669"/>
    <property type="project" value="UniProtKB-EC"/>
</dbReference>
<dbReference type="InterPro" id="IPR036691">
    <property type="entry name" value="Endo/exonu/phosph_ase_sf"/>
</dbReference>
<evidence type="ECO:0000259" key="9">
    <source>
        <dbReference type="Pfam" id="PF03372"/>
    </source>
</evidence>
<protein>
    <submittedName>
        <fullName evidence="10">Exodeoxyribonuclease III</fullName>
        <ecNumber evidence="10">3.1.11.2</ecNumber>
    </submittedName>
</protein>
<dbReference type="InterPro" id="IPR020848">
    <property type="entry name" value="AP_endonuclease_F1_CS"/>
</dbReference>
<dbReference type="PROSITE" id="PS51435">
    <property type="entry name" value="AP_NUCLEASE_F1_4"/>
    <property type="match status" value="1"/>
</dbReference>
<keyword evidence="4 10" id="KW-0378">Hydrolase</keyword>
<dbReference type="EMBL" id="JAEPBG010000002">
    <property type="protein sequence ID" value="MBK4734208.1"/>
    <property type="molecule type" value="Genomic_DNA"/>
</dbReference>
<evidence type="ECO:0000256" key="8">
    <source>
        <dbReference type="PIRSR" id="PIRSR604808-3"/>
    </source>
</evidence>
<dbReference type="CDD" id="cd09086">
    <property type="entry name" value="ExoIII-like_AP-endo"/>
    <property type="match status" value="1"/>
</dbReference>
<dbReference type="Gene3D" id="3.60.10.10">
    <property type="entry name" value="Endonuclease/exonuclease/phosphatase"/>
    <property type="match status" value="1"/>
</dbReference>
<name>A0A934SS13_9BURK</name>
<feature type="active site" description="Proton donor/acceptor" evidence="6">
    <location>
        <position position="145"/>
    </location>
</feature>
<dbReference type="SUPFAM" id="SSF56219">
    <property type="entry name" value="DNase I-like"/>
    <property type="match status" value="1"/>
</dbReference>
<dbReference type="GO" id="GO:0004519">
    <property type="term" value="F:endonuclease activity"/>
    <property type="evidence" value="ECO:0007669"/>
    <property type="project" value="InterPro"/>
</dbReference>
<feature type="binding site" evidence="7">
    <location>
        <position position="246"/>
    </location>
    <ligand>
        <name>Mg(2+)</name>
        <dbReference type="ChEBI" id="CHEBI:18420"/>
        <label>1</label>
    </ligand>
</feature>
<dbReference type="RefSeq" id="WP_200590974.1">
    <property type="nucleotide sequence ID" value="NZ_JAEPBG010000002.1"/>
</dbReference>
<dbReference type="PANTHER" id="PTHR43250:SF2">
    <property type="entry name" value="EXODEOXYRIBONUCLEASE III"/>
    <property type="match status" value="1"/>
</dbReference>
<feature type="site" description="Transition state stabilizer" evidence="8">
    <location>
        <position position="147"/>
    </location>
</feature>
<dbReference type="AlphaFoldDB" id="A0A934SS13"/>
<organism evidence="10 11">
    <name type="scientific">Noviherbaspirillum pedocola</name>
    <dbReference type="NCBI Taxonomy" id="2801341"/>
    <lineage>
        <taxon>Bacteria</taxon>
        <taxon>Pseudomonadati</taxon>
        <taxon>Pseudomonadota</taxon>
        <taxon>Betaproteobacteria</taxon>
        <taxon>Burkholderiales</taxon>
        <taxon>Oxalobacteraceae</taxon>
        <taxon>Noviherbaspirillum</taxon>
    </lineage>
</organism>
<feature type="binding site" evidence="7">
    <location>
        <position position="245"/>
    </location>
    <ligand>
        <name>Mg(2+)</name>
        <dbReference type="ChEBI" id="CHEBI:18420"/>
        <label>1</label>
    </ligand>
</feature>
<feature type="binding site" evidence="7">
    <location>
        <position position="34"/>
    </location>
    <ligand>
        <name>Mg(2+)</name>
        <dbReference type="ChEBI" id="CHEBI:18420"/>
        <label>1</label>
    </ligand>
</feature>
<comment type="similarity">
    <text evidence="2">Belongs to the DNA repair enzymes AP/ExoA family.</text>
</comment>
<evidence type="ECO:0000256" key="6">
    <source>
        <dbReference type="PIRSR" id="PIRSR604808-1"/>
    </source>
</evidence>
<reference evidence="10" key="1">
    <citation type="submission" date="2021-01" db="EMBL/GenBank/DDBJ databases">
        <title>Genome sequence of strain Noviherbaspirillum sp. DKR-6.</title>
        <authorList>
            <person name="Chaudhary D.K."/>
        </authorList>
    </citation>
    <scope>NUCLEOTIDE SEQUENCE</scope>
    <source>
        <strain evidence="10">DKR-6</strain>
    </source>
</reference>
<dbReference type="GO" id="GO:0046872">
    <property type="term" value="F:metal ion binding"/>
    <property type="evidence" value="ECO:0007669"/>
    <property type="project" value="UniProtKB-KW"/>
</dbReference>
<feature type="binding site" evidence="7">
    <location>
        <position position="7"/>
    </location>
    <ligand>
        <name>Mg(2+)</name>
        <dbReference type="ChEBI" id="CHEBI:18420"/>
        <label>1</label>
    </ligand>
</feature>
<dbReference type="Pfam" id="PF03372">
    <property type="entry name" value="Exo_endo_phos"/>
    <property type="match status" value="1"/>
</dbReference>
<accession>A0A934SS13</accession>
<comment type="cofactor">
    <cofactor evidence="7">
        <name>Mg(2+)</name>
        <dbReference type="ChEBI" id="CHEBI:18420"/>
    </cofactor>
    <cofactor evidence="7">
        <name>Mn(2+)</name>
        <dbReference type="ChEBI" id="CHEBI:29035"/>
    </cofactor>
    <text evidence="7">Probably binds two magnesium or manganese ions per subunit.</text>
</comment>
<comment type="cofactor">
    <cofactor evidence="1">
        <name>Mn(2+)</name>
        <dbReference type="ChEBI" id="CHEBI:29035"/>
    </cofactor>
</comment>
<feature type="active site" evidence="6">
    <location>
        <position position="104"/>
    </location>
</feature>
<keyword evidence="11" id="KW-1185">Reference proteome</keyword>